<comment type="caution">
    <text evidence="1">The sequence shown here is derived from an EMBL/GenBank/DDBJ whole genome shotgun (WGS) entry which is preliminary data.</text>
</comment>
<protein>
    <recommendedName>
        <fullName evidence="2">Neutral/alkaline non-lysosomal ceramidase N-terminal domain-containing protein</fullName>
    </recommendedName>
</protein>
<evidence type="ECO:0000313" key="1">
    <source>
        <dbReference type="EMBL" id="GAF69670.1"/>
    </source>
</evidence>
<evidence type="ECO:0008006" key="2">
    <source>
        <dbReference type="Google" id="ProtNLM"/>
    </source>
</evidence>
<proteinExistence type="predicted"/>
<accession>X0T0T5</accession>
<dbReference type="EMBL" id="BARS01006516">
    <property type="protein sequence ID" value="GAF69670.1"/>
    <property type="molecule type" value="Genomic_DNA"/>
</dbReference>
<gene>
    <name evidence="1" type="ORF">S01H1_12671</name>
</gene>
<reference evidence="1" key="1">
    <citation type="journal article" date="2014" name="Front. Microbiol.">
        <title>High frequency of phylogenetically diverse reductive dehalogenase-homologous genes in deep subseafloor sedimentary metagenomes.</title>
        <authorList>
            <person name="Kawai M."/>
            <person name="Futagami T."/>
            <person name="Toyoda A."/>
            <person name="Takaki Y."/>
            <person name="Nishi S."/>
            <person name="Hori S."/>
            <person name="Arai W."/>
            <person name="Tsubouchi T."/>
            <person name="Morono Y."/>
            <person name="Uchiyama I."/>
            <person name="Ito T."/>
            <person name="Fujiyama A."/>
            <person name="Inagaki F."/>
            <person name="Takami H."/>
        </authorList>
    </citation>
    <scope>NUCLEOTIDE SEQUENCE</scope>
    <source>
        <strain evidence="1">Expedition CK06-06</strain>
    </source>
</reference>
<dbReference type="AlphaFoldDB" id="X0T0T5"/>
<sequence>MAMSEELPWKAGTAKTIITPEKQVWLAGYGYKREPDGRLHDLWVKALALEDRNGQRSVVVTSDLMGIPRYMYESISQKLMKRFHLERSQILLTFSHNHCGPRLHKDLVDYYPKDSVQIELVREYSDKLEEKIIETVAHFRRCISRHGQK</sequence>
<organism evidence="1">
    <name type="scientific">marine sediment metagenome</name>
    <dbReference type="NCBI Taxonomy" id="412755"/>
    <lineage>
        <taxon>unclassified sequences</taxon>
        <taxon>metagenomes</taxon>
        <taxon>ecological metagenomes</taxon>
    </lineage>
</organism>
<name>X0T0T5_9ZZZZ</name>